<feature type="chain" id="PRO_5047253862" evidence="1">
    <location>
        <begin position="21"/>
        <end position="164"/>
    </location>
</feature>
<sequence length="164" mass="19270">MGHYKFFIAFTVLFSMSVQADVVLMTSEEAKYNAGAKYLKFNEKLSQCGNFKYRDIEITDPWFFSLKEADKKAVLSTLFYQSRYLCSKKERDEYVLSLLDYTLISGDREGIDEWLSLYQSGYIDADVRDTVNKLDPIKLNNFINQDKFSRPFDIFKVQDTYLKN</sequence>
<organism evidence="2 3">
    <name type="scientific">Shewanella surugensis</name>
    <dbReference type="NCBI Taxonomy" id="212020"/>
    <lineage>
        <taxon>Bacteria</taxon>
        <taxon>Pseudomonadati</taxon>
        <taxon>Pseudomonadota</taxon>
        <taxon>Gammaproteobacteria</taxon>
        <taxon>Alteromonadales</taxon>
        <taxon>Shewanellaceae</taxon>
        <taxon>Shewanella</taxon>
    </lineage>
</organism>
<evidence type="ECO:0000256" key="1">
    <source>
        <dbReference type="SAM" id="SignalP"/>
    </source>
</evidence>
<name>A0ABT0LIG2_9GAMM</name>
<dbReference type="RefSeq" id="WP_248942931.1">
    <property type="nucleotide sequence ID" value="NZ_JAKIKS010000166.1"/>
</dbReference>
<proteinExistence type="predicted"/>
<keyword evidence="1" id="KW-0732">Signal</keyword>
<gene>
    <name evidence="2" type="ORF">L2764_24195</name>
</gene>
<dbReference type="Proteomes" id="UP001203423">
    <property type="component" value="Unassembled WGS sequence"/>
</dbReference>
<protein>
    <submittedName>
        <fullName evidence="2">Uncharacterized protein</fullName>
    </submittedName>
</protein>
<accession>A0ABT0LIG2</accession>
<keyword evidence="3" id="KW-1185">Reference proteome</keyword>
<feature type="signal peptide" evidence="1">
    <location>
        <begin position="1"/>
        <end position="20"/>
    </location>
</feature>
<comment type="caution">
    <text evidence="2">The sequence shown here is derived from an EMBL/GenBank/DDBJ whole genome shotgun (WGS) entry which is preliminary data.</text>
</comment>
<reference evidence="2 3" key="1">
    <citation type="submission" date="2022-01" db="EMBL/GenBank/DDBJ databases">
        <title>Whole genome-based taxonomy of the Shewanellaceae.</title>
        <authorList>
            <person name="Martin-Rodriguez A.J."/>
        </authorList>
    </citation>
    <scope>NUCLEOTIDE SEQUENCE [LARGE SCALE GENOMIC DNA]</scope>
    <source>
        <strain evidence="2 3">DSM 17177</strain>
    </source>
</reference>
<evidence type="ECO:0000313" key="2">
    <source>
        <dbReference type="EMBL" id="MCL1127489.1"/>
    </source>
</evidence>
<dbReference type="EMBL" id="JAKIKS010000166">
    <property type="protein sequence ID" value="MCL1127489.1"/>
    <property type="molecule type" value="Genomic_DNA"/>
</dbReference>
<evidence type="ECO:0000313" key="3">
    <source>
        <dbReference type="Proteomes" id="UP001203423"/>
    </source>
</evidence>